<dbReference type="KEGG" id="cid:P73_2884"/>
<name>A0A0B5DX54_9RHOB</name>
<keyword evidence="1 4" id="KW-0349">Heme</keyword>
<evidence type="ECO:0000313" key="6">
    <source>
        <dbReference type="EMBL" id="AJE47599.1"/>
    </source>
</evidence>
<organism evidence="6 7">
    <name type="scientific">Celeribacter indicus</name>
    <dbReference type="NCBI Taxonomy" id="1208324"/>
    <lineage>
        <taxon>Bacteria</taxon>
        <taxon>Pseudomonadati</taxon>
        <taxon>Pseudomonadota</taxon>
        <taxon>Alphaproteobacteria</taxon>
        <taxon>Rhodobacterales</taxon>
        <taxon>Roseobacteraceae</taxon>
        <taxon>Celeribacter</taxon>
    </lineage>
</organism>
<evidence type="ECO:0000256" key="3">
    <source>
        <dbReference type="ARBA" id="ARBA00023004"/>
    </source>
</evidence>
<evidence type="ECO:0000256" key="2">
    <source>
        <dbReference type="ARBA" id="ARBA00022723"/>
    </source>
</evidence>
<dbReference type="OrthoDB" id="9773456at2"/>
<keyword evidence="7" id="KW-1185">Reference proteome</keyword>
<keyword evidence="2 4" id="KW-0479">Metal-binding</keyword>
<gene>
    <name evidence="6" type="ORF">P73_2884</name>
</gene>
<evidence type="ECO:0000256" key="4">
    <source>
        <dbReference type="PROSITE-ProRule" id="PRU00433"/>
    </source>
</evidence>
<evidence type="ECO:0000313" key="7">
    <source>
        <dbReference type="Proteomes" id="UP000031521"/>
    </source>
</evidence>
<dbReference type="Pfam" id="PF13442">
    <property type="entry name" value="Cytochrome_CBB3"/>
    <property type="match status" value="1"/>
</dbReference>
<dbReference type="Proteomes" id="UP000031521">
    <property type="component" value="Chromosome"/>
</dbReference>
<sequence>MGRSFGTGIAAGILATLLAALAVWLMVTYTGAYDVSARDAHTDAVRWTFDTTLHRSVASRAEGIELPERSSQDLIAEGAGHYAESCVHCHGAPGEEPAGWSRGMRPEPPRLAEVAADWSAEEIYWIVENGLKMTGMPAFGPDHDGGELLALAAFVSALPGLSAQDYATLTRRDGAGAALPGPAPTDEN</sequence>
<dbReference type="SUPFAM" id="SSF46626">
    <property type="entry name" value="Cytochrome c"/>
    <property type="match status" value="1"/>
</dbReference>
<proteinExistence type="predicted"/>
<dbReference type="PROSITE" id="PS51007">
    <property type="entry name" value="CYTC"/>
    <property type="match status" value="1"/>
</dbReference>
<dbReference type="InterPro" id="IPR009056">
    <property type="entry name" value="Cyt_c-like_dom"/>
</dbReference>
<dbReference type="AlphaFoldDB" id="A0A0B5DX54"/>
<dbReference type="Gene3D" id="1.10.760.10">
    <property type="entry name" value="Cytochrome c-like domain"/>
    <property type="match status" value="1"/>
</dbReference>
<dbReference type="EMBL" id="CP004393">
    <property type="protein sequence ID" value="AJE47599.1"/>
    <property type="molecule type" value="Genomic_DNA"/>
</dbReference>
<dbReference type="RefSeq" id="WP_052453300.1">
    <property type="nucleotide sequence ID" value="NZ_CP004393.1"/>
</dbReference>
<dbReference type="STRING" id="1208324.P73_2884"/>
<evidence type="ECO:0000256" key="1">
    <source>
        <dbReference type="ARBA" id="ARBA00022617"/>
    </source>
</evidence>
<accession>A0A0B5DX54</accession>
<dbReference type="GO" id="GO:0009055">
    <property type="term" value="F:electron transfer activity"/>
    <property type="evidence" value="ECO:0007669"/>
    <property type="project" value="InterPro"/>
</dbReference>
<dbReference type="GO" id="GO:0046872">
    <property type="term" value="F:metal ion binding"/>
    <property type="evidence" value="ECO:0007669"/>
    <property type="project" value="UniProtKB-KW"/>
</dbReference>
<dbReference type="GO" id="GO:0020037">
    <property type="term" value="F:heme binding"/>
    <property type="evidence" value="ECO:0007669"/>
    <property type="project" value="InterPro"/>
</dbReference>
<protein>
    <submittedName>
        <fullName evidence="6">Class I triheme cytochrome c</fullName>
    </submittedName>
</protein>
<dbReference type="InterPro" id="IPR036909">
    <property type="entry name" value="Cyt_c-like_dom_sf"/>
</dbReference>
<reference evidence="6 7" key="1">
    <citation type="journal article" date="2014" name="Int. J. Syst. Evol. Microbiol.">
        <title>Celeribacter indicus sp. nov., a polycyclic aromatic hydrocarbon-degrading bacterium from deep-sea sediment and reclassification of Huaishuia halophila as Celeribacter halophilus comb. nov.</title>
        <authorList>
            <person name="Lai Q."/>
            <person name="Cao J."/>
            <person name="Yuan J."/>
            <person name="Li F."/>
            <person name="Shao Z."/>
        </authorList>
    </citation>
    <scope>NUCLEOTIDE SEQUENCE [LARGE SCALE GENOMIC DNA]</scope>
    <source>
        <strain evidence="6">P73</strain>
    </source>
</reference>
<dbReference type="HOGENOM" id="CLU_089635_1_0_5"/>
<keyword evidence="3 4" id="KW-0408">Iron</keyword>
<evidence type="ECO:0000259" key="5">
    <source>
        <dbReference type="PROSITE" id="PS51007"/>
    </source>
</evidence>
<feature type="domain" description="Cytochrome c" evidence="5">
    <location>
        <begin position="73"/>
        <end position="159"/>
    </location>
</feature>